<evidence type="ECO:0000313" key="1">
    <source>
        <dbReference type="EMBL" id="CAK9045853.1"/>
    </source>
</evidence>
<accession>A0ABP0M2X8</accession>
<evidence type="ECO:0000313" key="2">
    <source>
        <dbReference type="Proteomes" id="UP001642484"/>
    </source>
</evidence>
<gene>
    <name evidence="1" type="ORF">CCMP2556_LOCUS23901</name>
</gene>
<proteinExistence type="predicted"/>
<dbReference type="Proteomes" id="UP001642484">
    <property type="component" value="Unassembled WGS sequence"/>
</dbReference>
<organism evidence="1 2">
    <name type="scientific">Durusdinium trenchii</name>
    <dbReference type="NCBI Taxonomy" id="1381693"/>
    <lineage>
        <taxon>Eukaryota</taxon>
        <taxon>Sar</taxon>
        <taxon>Alveolata</taxon>
        <taxon>Dinophyceae</taxon>
        <taxon>Suessiales</taxon>
        <taxon>Symbiodiniaceae</taxon>
        <taxon>Durusdinium</taxon>
    </lineage>
</organism>
<name>A0ABP0M2X8_9DINO</name>
<sequence>VDAQSLVSTDGEWKLSPSGGSCDDVCGTGLCDTSKQEQLTGQLGFALQYFCSVSCNVVDPDWLHLWGEQQINTDPFCSFGLPFSKPAPFQDRQIRYGARLLGGYTCRETMSPNSDDGAPGVLASNSQCYRYSGQAGKTTCGATFYSKRRFCYCKDASGGSSGDPHIQSLRGAHYSLLKEGTFLAWSFSKAPVEWQLYAHYAGSTFTTQGLLLLDKSLGRRMEMTAEDCQWRSQEGGKWHAVKSGAQELSWKVQTTNLTSPDLVVMGSEINLSMEVPQGQHKVARLLSHCTPGDHLDFKLTMFKKEDIDYVNGELGVDPQVWNTSSLFYSKSSQMQMRSDLEFEASASWSSLGGSAAAAEYLKKKQQEQAEASLVLRKDCTESEIQAATKTCAKYLKNILNQDVFADCVFDVCHGGGEAEAKRAALLFSG</sequence>
<comment type="caution">
    <text evidence="1">The sequence shown here is derived from an EMBL/GenBank/DDBJ whole genome shotgun (WGS) entry which is preliminary data.</text>
</comment>
<reference evidence="1 2" key="1">
    <citation type="submission" date="2024-02" db="EMBL/GenBank/DDBJ databases">
        <authorList>
            <person name="Chen Y."/>
            <person name="Shah S."/>
            <person name="Dougan E. K."/>
            <person name="Thang M."/>
            <person name="Chan C."/>
        </authorList>
    </citation>
    <scope>NUCLEOTIDE SEQUENCE [LARGE SCALE GENOMIC DNA]</scope>
</reference>
<protein>
    <submittedName>
        <fullName evidence="1">Uncharacterized protein</fullName>
    </submittedName>
</protein>
<keyword evidence="2" id="KW-1185">Reference proteome</keyword>
<feature type="non-terminal residue" evidence="1">
    <location>
        <position position="1"/>
    </location>
</feature>
<dbReference type="EMBL" id="CAXAMN010015458">
    <property type="protein sequence ID" value="CAK9045853.1"/>
    <property type="molecule type" value="Genomic_DNA"/>
</dbReference>